<proteinExistence type="predicted"/>
<evidence type="ECO:0000256" key="1">
    <source>
        <dbReference type="SAM" id="MobiDB-lite"/>
    </source>
</evidence>
<sequence>MARSKLPKRRRRVLPVEQPRRKREVVVTNRRMNALKHQHTHPAAHTHPAIFKDAFGSAKIDKSHHTVELDSYTSSKLTSIATLNFTALNNDEVNDETNINDEGGALGSDSSFEDFVIVLARCHVNGVNVIGLTLQGPSVPLAAIRPPANVQQGDFLNVPQMTSLQPRAATTGSDLMLTLQPKLLAPLVVTDRRDTTNRDEIPLEQPKVTLQKDENIFQESNCDNSNE</sequence>
<evidence type="ECO:0000313" key="3">
    <source>
        <dbReference type="Proteomes" id="UP001151699"/>
    </source>
</evidence>
<comment type="caution">
    <text evidence="2">The sequence shown here is derived from an EMBL/GenBank/DDBJ whole genome shotgun (WGS) entry which is preliminary data.</text>
</comment>
<organism evidence="2 3">
    <name type="scientific">Pseudolycoriella hygida</name>
    <dbReference type="NCBI Taxonomy" id="35572"/>
    <lineage>
        <taxon>Eukaryota</taxon>
        <taxon>Metazoa</taxon>
        <taxon>Ecdysozoa</taxon>
        <taxon>Arthropoda</taxon>
        <taxon>Hexapoda</taxon>
        <taxon>Insecta</taxon>
        <taxon>Pterygota</taxon>
        <taxon>Neoptera</taxon>
        <taxon>Endopterygota</taxon>
        <taxon>Diptera</taxon>
        <taxon>Nematocera</taxon>
        <taxon>Sciaroidea</taxon>
        <taxon>Sciaridae</taxon>
        <taxon>Pseudolycoriella</taxon>
    </lineage>
</organism>
<dbReference type="OrthoDB" id="10025005at2759"/>
<feature type="compositionally biased region" description="Basic residues" evidence="1">
    <location>
        <begin position="1"/>
        <end position="13"/>
    </location>
</feature>
<feature type="region of interest" description="Disordered" evidence="1">
    <location>
        <begin position="1"/>
        <end position="21"/>
    </location>
</feature>
<protein>
    <submittedName>
        <fullName evidence="2">Uncharacterized protein</fullName>
    </submittedName>
</protein>
<evidence type="ECO:0000313" key="2">
    <source>
        <dbReference type="EMBL" id="KAJ6649041.1"/>
    </source>
</evidence>
<keyword evidence="3" id="KW-1185">Reference proteome</keyword>
<name>A0A9Q0NG30_9DIPT</name>
<reference evidence="2" key="1">
    <citation type="submission" date="2022-07" db="EMBL/GenBank/DDBJ databases">
        <authorList>
            <person name="Trinca V."/>
            <person name="Uliana J.V.C."/>
            <person name="Torres T.T."/>
            <person name="Ward R.J."/>
            <person name="Monesi N."/>
        </authorList>
    </citation>
    <scope>NUCLEOTIDE SEQUENCE</scope>
    <source>
        <strain evidence="2">HSMRA1968</strain>
        <tissue evidence="2">Whole embryos</tissue>
    </source>
</reference>
<gene>
    <name evidence="2" type="ORF">Bhyg_04274</name>
</gene>
<dbReference type="EMBL" id="WJQU01000001">
    <property type="protein sequence ID" value="KAJ6649041.1"/>
    <property type="molecule type" value="Genomic_DNA"/>
</dbReference>
<dbReference type="Proteomes" id="UP001151699">
    <property type="component" value="Chromosome A"/>
</dbReference>
<dbReference type="AlphaFoldDB" id="A0A9Q0NG30"/>
<accession>A0A9Q0NG30</accession>